<evidence type="ECO:0000313" key="3">
    <source>
        <dbReference type="Proteomes" id="UP000184188"/>
    </source>
</evidence>
<sequence>MVNKLLAIPLLAGLAAGWKNDGPANANHLFNAVHAVMRHPELAQFPNGVSFFLASVPQGTRFYHGTGHPEPIPGLQWVAFEPEHALNFARMARGGPPGGAAGGKEGAGTQQPLIDGGDNGGEERYGYLHTYVTAKELRLLYIDGMSAGPGGSPQSQDRILFNDTINNDFRGGPRVEGSLGGPAPDQQRARLGCQMASETWGGRIDGILRTEGDFEIIMCDFENSLDIVRVVQTKPRQRTRSLEESGSKFGKRGFTARYDDLRGHQAVIDFEHMVSAFSYDIDLFPNNATRPMLKDVPRASLDPIKRDLDAMILSESPARDVFNWQAVTDNIIDRYAARLRTYADGTSFESKDALYENLEAFFAPFLDYASFPDDPAAVIASCQAQLIAPTAPVDGAVAQAVRHVLFRVCSTFTDVLVQDLELDAALDRFEELVAYLGWTELTDSN</sequence>
<protein>
    <submittedName>
        <fullName evidence="2">Uncharacterized protein</fullName>
    </submittedName>
</protein>
<dbReference type="PANTHER" id="PTHR35204:SF1">
    <property type="entry name" value="ENTEROTOXIN"/>
    <property type="match status" value="1"/>
</dbReference>
<dbReference type="STRING" id="1073090.A0A1L9S8V8"/>
<accession>A0A1L9S8V8</accession>
<dbReference type="InterPro" id="IPR038921">
    <property type="entry name" value="YOR389W-like"/>
</dbReference>
<proteinExistence type="predicted"/>
<feature type="chain" id="PRO_5012769959" evidence="1">
    <location>
        <begin position="18"/>
        <end position="445"/>
    </location>
</feature>
<organism evidence="2 3">
    <name type="scientific">Penicilliopsis zonata CBS 506.65</name>
    <dbReference type="NCBI Taxonomy" id="1073090"/>
    <lineage>
        <taxon>Eukaryota</taxon>
        <taxon>Fungi</taxon>
        <taxon>Dikarya</taxon>
        <taxon>Ascomycota</taxon>
        <taxon>Pezizomycotina</taxon>
        <taxon>Eurotiomycetes</taxon>
        <taxon>Eurotiomycetidae</taxon>
        <taxon>Eurotiales</taxon>
        <taxon>Aspergillaceae</taxon>
        <taxon>Penicilliopsis</taxon>
    </lineage>
</organism>
<dbReference type="GeneID" id="34616405"/>
<reference evidence="3" key="1">
    <citation type="journal article" date="2017" name="Genome Biol.">
        <title>Comparative genomics reveals high biological diversity and specific adaptations in the industrially and medically important fungal genus Aspergillus.</title>
        <authorList>
            <person name="de Vries R.P."/>
            <person name="Riley R."/>
            <person name="Wiebenga A."/>
            <person name="Aguilar-Osorio G."/>
            <person name="Amillis S."/>
            <person name="Uchima C.A."/>
            <person name="Anderluh G."/>
            <person name="Asadollahi M."/>
            <person name="Askin M."/>
            <person name="Barry K."/>
            <person name="Battaglia E."/>
            <person name="Bayram O."/>
            <person name="Benocci T."/>
            <person name="Braus-Stromeyer S.A."/>
            <person name="Caldana C."/>
            <person name="Canovas D."/>
            <person name="Cerqueira G.C."/>
            <person name="Chen F."/>
            <person name="Chen W."/>
            <person name="Choi C."/>
            <person name="Clum A."/>
            <person name="Dos Santos R.A."/>
            <person name="Damasio A.R."/>
            <person name="Diallinas G."/>
            <person name="Emri T."/>
            <person name="Fekete E."/>
            <person name="Flipphi M."/>
            <person name="Freyberg S."/>
            <person name="Gallo A."/>
            <person name="Gournas C."/>
            <person name="Habgood R."/>
            <person name="Hainaut M."/>
            <person name="Harispe M.L."/>
            <person name="Henrissat B."/>
            <person name="Hilden K.S."/>
            <person name="Hope R."/>
            <person name="Hossain A."/>
            <person name="Karabika E."/>
            <person name="Karaffa L."/>
            <person name="Karanyi Z."/>
            <person name="Krasevec N."/>
            <person name="Kuo A."/>
            <person name="Kusch H."/>
            <person name="LaButti K."/>
            <person name="Lagendijk E.L."/>
            <person name="Lapidus A."/>
            <person name="Levasseur A."/>
            <person name="Lindquist E."/>
            <person name="Lipzen A."/>
            <person name="Logrieco A.F."/>
            <person name="MacCabe A."/>
            <person name="Maekelae M.R."/>
            <person name="Malavazi I."/>
            <person name="Melin P."/>
            <person name="Meyer V."/>
            <person name="Mielnichuk N."/>
            <person name="Miskei M."/>
            <person name="Molnar A.P."/>
            <person name="Mule G."/>
            <person name="Ngan C.Y."/>
            <person name="Orejas M."/>
            <person name="Orosz E."/>
            <person name="Ouedraogo J.P."/>
            <person name="Overkamp K.M."/>
            <person name="Park H.-S."/>
            <person name="Perrone G."/>
            <person name="Piumi F."/>
            <person name="Punt P.J."/>
            <person name="Ram A.F."/>
            <person name="Ramon A."/>
            <person name="Rauscher S."/>
            <person name="Record E."/>
            <person name="Riano-Pachon D.M."/>
            <person name="Robert V."/>
            <person name="Roehrig J."/>
            <person name="Ruller R."/>
            <person name="Salamov A."/>
            <person name="Salih N.S."/>
            <person name="Samson R.A."/>
            <person name="Sandor E."/>
            <person name="Sanguinetti M."/>
            <person name="Schuetze T."/>
            <person name="Sepcic K."/>
            <person name="Shelest E."/>
            <person name="Sherlock G."/>
            <person name="Sophianopoulou V."/>
            <person name="Squina F.M."/>
            <person name="Sun H."/>
            <person name="Susca A."/>
            <person name="Todd R.B."/>
            <person name="Tsang A."/>
            <person name="Unkles S.E."/>
            <person name="van de Wiele N."/>
            <person name="van Rossen-Uffink D."/>
            <person name="Oliveira J.V."/>
            <person name="Vesth T.C."/>
            <person name="Visser J."/>
            <person name="Yu J.-H."/>
            <person name="Zhou M."/>
            <person name="Andersen M.R."/>
            <person name="Archer D.B."/>
            <person name="Baker S.E."/>
            <person name="Benoit I."/>
            <person name="Brakhage A.A."/>
            <person name="Braus G.H."/>
            <person name="Fischer R."/>
            <person name="Frisvad J.C."/>
            <person name="Goldman G.H."/>
            <person name="Houbraken J."/>
            <person name="Oakley B."/>
            <person name="Pocsi I."/>
            <person name="Scazzocchio C."/>
            <person name="Seiboth B."/>
            <person name="vanKuyk P.A."/>
            <person name="Wortman J."/>
            <person name="Dyer P.S."/>
            <person name="Grigoriev I.V."/>
        </authorList>
    </citation>
    <scope>NUCLEOTIDE SEQUENCE [LARGE SCALE GENOMIC DNA]</scope>
    <source>
        <strain evidence="3">CBS 506.65</strain>
    </source>
</reference>
<dbReference type="EMBL" id="KV878351">
    <property type="protein sequence ID" value="OJJ43597.1"/>
    <property type="molecule type" value="Genomic_DNA"/>
</dbReference>
<dbReference type="PANTHER" id="PTHR35204">
    <property type="entry name" value="YALI0A21131P"/>
    <property type="match status" value="1"/>
</dbReference>
<feature type="signal peptide" evidence="1">
    <location>
        <begin position="1"/>
        <end position="17"/>
    </location>
</feature>
<gene>
    <name evidence="2" type="ORF">ASPZODRAFT_74026</name>
</gene>
<dbReference type="AlphaFoldDB" id="A0A1L9S8V8"/>
<dbReference type="OrthoDB" id="10261782at2759"/>
<keyword evidence="3" id="KW-1185">Reference proteome</keyword>
<evidence type="ECO:0000313" key="2">
    <source>
        <dbReference type="EMBL" id="OJJ43597.1"/>
    </source>
</evidence>
<evidence type="ECO:0000256" key="1">
    <source>
        <dbReference type="SAM" id="SignalP"/>
    </source>
</evidence>
<keyword evidence="1" id="KW-0732">Signal</keyword>
<name>A0A1L9S8V8_9EURO</name>
<dbReference type="VEuPathDB" id="FungiDB:ASPZODRAFT_74026"/>
<dbReference type="Proteomes" id="UP000184188">
    <property type="component" value="Unassembled WGS sequence"/>
</dbReference>
<dbReference type="RefSeq" id="XP_022578107.1">
    <property type="nucleotide sequence ID" value="XM_022729941.1"/>
</dbReference>